<organism evidence="3 4">
    <name type="scientific">Jeotgalibaca porci</name>
    <dbReference type="NCBI Taxonomy" id="1868793"/>
    <lineage>
        <taxon>Bacteria</taxon>
        <taxon>Bacillati</taxon>
        <taxon>Bacillota</taxon>
        <taxon>Bacilli</taxon>
        <taxon>Lactobacillales</taxon>
        <taxon>Carnobacteriaceae</taxon>
        <taxon>Jeotgalibaca</taxon>
    </lineage>
</organism>
<dbReference type="GO" id="GO:0009294">
    <property type="term" value="P:DNA-mediated transformation"/>
    <property type="evidence" value="ECO:0007669"/>
    <property type="project" value="InterPro"/>
</dbReference>
<reference evidence="3 4" key="1">
    <citation type="journal article" date="2017" name="Int. J. Syst. Evol. Microbiol.">
        <title>Jeotgalibaca porci sp. nov. and Jeotgalibaca arthritidis sp. nov., isolated from pigs, and emended description of the genus Jeotgalibaca.</title>
        <authorList>
            <person name="Zamora L."/>
            <person name="Perez-Sancho M."/>
            <person name="Dominguez L."/>
            <person name="Fernandez-Garayzabal J.F."/>
            <person name="Vela A.I."/>
        </authorList>
    </citation>
    <scope>NUCLEOTIDE SEQUENCE [LARGE SCALE GENOMIC DNA]</scope>
    <source>
        <strain evidence="3 4">CCUG 69148</strain>
    </source>
</reference>
<feature type="domain" description="Smf/DprA SLOG" evidence="2">
    <location>
        <begin position="76"/>
        <end position="283"/>
    </location>
</feature>
<gene>
    <name evidence="3" type="primary">dprA</name>
    <name evidence="3" type="ORF">G7058_01060</name>
</gene>
<dbReference type="EMBL" id="CP049889">
    <property type="protein sequence ID" value="QIK52642.1"/>
    <property type="molecule type" value="Genomic_DNA"/>
</dbReference>
<dbReference type="SUPFAM" id="SSF102405">
    <property type="entry name" value="MCP/YpsA-like"/>
    <property type="match status" value="1"/>
</dbReference>
<protein>
    <submittedName>
        <fullName evidence="3">DNA-protecting protein DprA</fullName>
    </submittedName>
</protein>
<dbReference type="Gene3D" id="3.40.50.450">
    <property type="match status" value="1"/>
</dbReference>
<evidence type="ECO:0000313" key="3">
    <source>
        <dbReference type="EMBL" id="QIK52642.1"/>
    </source>
</evidence>
<dbReference type="PANTHER" id="PTHR43022:SF1">
    <property type="entry name" value="PROTEIN SMF"/>
    <property type="match status" value="1"/>
</dbReference>
<keyword evidence="4" id="KW-1185">Reference proteome</keyword>
<dbReference type="Pfam" id="PF02481">
    <property type="entry name" value="DNA_processg_A"/>
    <property type="match status" value="1"/>
</dbReference>
<dbReference type="Proteomes" id="UP000501830">
    <property type="component" value="Chromosome"/>
</dbReference>
<dbReference type="InterPro" id="IPR003488">
    <property type="entry name" value="DprA"/>
</dbReference>
<dbReference type="NCBIfam" id="TIGR00732">
    <property type="entry name" value="dprA"/>
    <property type="match status" value="1"/>
</dbReference>
<evidence type="ECO:0000259" key="2">
    <source>
        <dbReference type="Pfam" id="PF02481"/>
    </source>
</evidence>
<dbReference type="InterPro" id="IPR057666">
    <property type="entry name" value="DrpA_SLOG"/>
</dbReference>
<dbReference type="KEGG" id="jpo:G7058_01060"/>
<dbReference type="PANTHER" id="PTHR43022">
    <property type="entry name" value="PROTEIN SMF"/>
    <property type="match status" value="1"/>
</dbReference>
<comment type="similarity">
    <text evidence="1">Belongs to the DprA/Smf family.</text>
</comment>
<accession>A0A6G7WK82</accession>
<evidence type="ECO:0000313" key="4">
    <source>
        <dbReference type="Proteomes" id="UP000501830"/>
    </source>
</evidence>
<name>A0A6G7WK82_9LACT</name>
<sequence>MIVCSLLNVFSVEEMQGILIALSDEPEASLDAILLRKGIWKNQATAFKRMDAVKEALKREGLERKKERLNQTDTKICTIIDEDYPQLLKEMYQPPLVLYYQGDWSLTKKNMLGVVGSRIISDYGKKVVKDIIPSIVTAGVVTVSGLAKGIDYEVHKQTLETGGRSIAIIGTGLDRFYPSQNRELQNQMATEHLVVSEYPLGTGPQKLHFPMRNRIIAGMSQGVLVIEAKERSGSLITANLALQENREVFAVPGNILNPAFKGTNQLIQAGAKAVLCYPDIALEMDKIWK</sequence>
<evidence type="ECO:0000256" key="1">
    <source>
        <dbReference type="ARBA" id="ARBA00006525"/>
    </source>
</evidence>
<dbReference type="AlphaFoldDB" id="A0A6G7WK82"/>
<proteinExistence type="inferred from homology"/>